<organism evidence="1 2">
    <name type="scientific">Lyngbya aestuarii BL J</name>
    <dbReference type="NCBI Taxonomy" id="1348334"/>
    <lineage>
        <taxon>Bacteria</taxon>
        <taxon>Bacillati</taxon>
        <taxon>Cyanobacteriota</taxon>
        <taxon>Cyanophyceae</taxon>
        <taxon>Oscillatoriophycideae</taxon>
        <taxon>Oscillatoriales</taxon>
        <taxon>Microcoleaceae</taxon>
        <taxon>Lyngbya</taxon>
    </lineage>
</organism>
<dbReference type="Proteomes" id="UP000017127">
    <property type="component" value="Unassembled WGS sequence"/>
</dbReference>
<dbReference type="EMBL" id="AUZM01000008">
    <property type="protein sequence ID" value="ERT08688.1"/>
    <property type="molecule type" value="Genomic_DNA"/>
</dbReference>
<evidence type="ECO:0000313" key="2">
    <source>
        <dbReference type="Proteomes" id="UP000017127"/>
    </source>
</evidence>
<reference evidence="1 2" key="1">
    <citation type="journal article" date="2013" name="Front. Microbiol.">
        <title>Comparative genomic analyses of the cyanobacterium, Lyngbya aestuarii BL J, a powerful hydrogen producer.</title>
        <authorList>
            <person name="Kothari A."/>
            <person name="Vaughn M."/>
            <person name="Garcia-Pichel F."/>
        </authorList>
    </citation>
    <scope>NUCLEOTIDE SEQUENCE [LARGE SCALE GENOMIC DNA]</scope>
    <source>
        <strain evidence="1 2">BL J</strain>
    </source>
</reference>
<keyword evidence="2" id="KW-1185">Reference proteome</keyword>
<protein>
    <submittedName>
        <fullName evidence="1">Uncharacterized protein</fullName>
    </submittedName>
</protein>
<evidence type="ECO:0000313" key="1">
    <source>
        <dbReference type="EMBL" id="ERT08688.1"/>
    </source>
</evidence>
<comment type="caution">
    <text evidence="1">The sequence shown here is derived from an EMBL/GenBank/DDBJ whole genome shotgun (WGS) entry which is preliminary data.</text>
</comment>
<sequence>MQLFKCFCKTCIEMMVEETLRDRKSNIIELTSSDFYLY</sequence>
<gene>
    <name evidence="1" type="ORF">M595_1249</name>
</gene>
<name>U7QLC4_9CYAN</name>
<dbReference type="AlphaFoldDB" id="U7QLC4"/>
<proteinExistence type="predicted"/>
<accession>U7QLC4</accession>